<reference evidence="1 2" key="1">
    <citation type="submission" date="2024-04" db="EMBL/GenBank/DDBJ databases">
        <authorList>
            <person name="Rising A."/>
            <person name="Reimegard J."/>
            <person name="Sonavane S."/>
            <person name="Akerstrom W."/>
            <person name="Nylinder S."/>
            <person name="Hedman E."/>
            <person name="Kallberg Y."/>
        </authorList>
    </citation>
    <scope>NUCLEOTIDE SEQUENCE [LARGE SCALE GENOMIC DNA]</scope>
</reference>
<evidence type="ECO:0000313" key="1">
    <source>
        <dbReference type="EMBL" id="CAL1279046.1"/>
    </source>
</evidence>
<comment type="caution">
    <text evidence="1">The sequence shown here is derived from an EMBL/GenBank/DDBJ whole genome shotgun (WGS) entry which is preliminary data.</text>
</comment>
<dbReference type="EMBL" id="CAXIEN010000118">
    <property type="protein sequence ID" value="CAL1279046.1"/>
    <property type="molecule type" value="Genomic_DNA"/>
</dbReference>
<evidence type="ECO:0000313" key="2">
    <source>
        <dbReference type="Proteomes" id="UP001497382"/>
    </source>
</evidence>
<dbReference type="AlphaFoldDB" id="A0AAV2A4U5"/>
<keyword evidence="2" id="KW-1185">Reference proteome</keyword>
<accession>A0AAV2A4U5</accession>
<organism evidence="1 2">
    <name type="scientific">Larinioides sclopetarius</name>
    <dbReference type="NCBI Taxonomy" id="280406"/>
    <lineage>
        <taxon>Eukaryota</taxon>
        <taxon>Metazoa</taxon>
        <taxon>Ecdysozoa</taxon>
        <taxon>Arthropoda</taxon>
        <taxon>Chelicerata</taxon>
        <taxon>Arachnida</taxon>
        <taxon>Araneae</taxon>
        <taxon>Araneomorphae</taxon>
        <taxon>Entelegynae</taxon>
        <taxon>Araneoidea</taxon>
        <taxon>Araneidae</taxon>
        <taxon>Larinioides</taxon>
    </lineage>
</organism>
<gene>
    <name evidence="1" type="ORF">LARSCL_LOCUS10115</name>
</gene>
<proteinExistence type="predicted"/>
<name>A0AAV2A4U5_9ARAC</name>
<sequence>MVAYCCAFNCNEKGTKGSPYSFHRIKLHILELENEIINKNRRGSYPNN</sequence>
<dbReference type="Proteomes" id="UP001497382">
    <property type="component" value="Unassembled WGS sequence"/>
</dbReference>
<protein>
    <submittedName>
        <fullName evidence="1">Uncharacterized protein</fullName>
    </submittedName>
</protein>